<accession>A0A2S7IHE8</accession>
<evidence type="ECO:0000313" key="2">
    <source>
        <dbReference type="Proteomes" id="UP000239590"/>
    </source>
</evidence>
<keyword evidence="2" id="KW-1185">Reference proteome</keyword>
<proteinExistence type="predicted"/>
<dbReference type="EMBL" id="PTRA01000004">
    <property type="protein sequence ID" value="PQA55508.1"/>
    <property type="molecule type" value="Genomic_DNA"/>
</dbReference>
<sequence length="195" mass="22468">MNEKRAQAFALFDQYNAQSPETIVWQGTQYPSEVFYALQLHDWVRKLDPQASEALLLASRCQHIGRWQIARSTYPEGRVGYLKWRSDLAKHHAEVSSQLLAQAGYDEATIERVRQINLKQKVKTDPEVRTIENALCLVFLEFQYDDLIEKLGAEKMIDILRKTWAKMSEPGHQAALTLTYSAEGKRLIEEALQSE</sequence>
<gene>
    <name evidence="1" type="ORF">C5O19_18990</name>
</gene>
<name>A0A2S7IHE8_9BACT</name>
<dbReference type="InterPro" id="IPR025255">
    <property type="entry name" value="DUF4202"/>
</dbReference>
<dbReference type="Proteomes" id="UP000239590">
    <property type="component" value="Unassembled WGS sequence"/>
</dbReference>
<dbReference type="PANTHER" id="PTHR41729">
    <property type="entry name" value="GLUTAMYL-TRNA SYNTHETASE"/>
    <property type="match status" value="1"/>
</dbReference>
<dbReference type="PANTHER" id="PTHR41729:SF1">
    <property type="entry name" value="GLUTAMYL-TRNA SYNTHETASE"/>
    <property type="match status" value="1"/>
</dbReference>
<dbReference type="RefSeq" id="WP_104714974.1">
    <property type="nucleotide sequence ID" value="NZ_PTRA01000004.1"/>
</dbReference>
<dbReference type="AlphaFoldDB" id="A0A2S7IHE8"/>
<reference evidence="2" key="1">
    <citation type="submission" date="2018-02" db="EMBL/GenBank/DDBJ databases">
        <title>Genome sequencing of Solimonas sp. HR-BB.</title>
        <authorList>
            <person name="Lee Y."/>
            <person name="Jeon C.O."/>
        </authorList>
    </citation>
    <scope>NUCLEOTIDE SEQUENCE [LARGE SCALE GENOMIC DNA]</scope>
    <source>
        <strain evidence="2">HR-U</strain>
    </source>
</reference>
<protein>
    <submittedName>
        <fullName evidence="1">DUF4202 domain-containing protein</fullName>
    </submittedName>
</protein>
<comment type="caution">
    <text evidence="1">The sequence shown here is derived from an EMBL/GenBank/DDBJ whole genome shotgun (WGS) entry which is preliminary data.</text>
</comment>
<evidence type="ECO:0000313" key="1">
    <source>
        <dbReference type="EMBL" id="PQA55508.1"/>
    </source>
</evidence>
<dbReference type="OrthoDB" id="9799165at2"/>
<organism evidence="1 2">
    <name type="scientific">Siphonobacter curvatus</name>
    <dbReference type="NCBI Taxonomy" id="2094562"/>
    <lineage>
        <taxon>Bacteria</taxon>
        <taxon>Pseudomonadati</taxon>
        <taxon>Bacteroidota</taxon>
        <taxon>Cytophagia</taxon>
        <taxon>Cytophagales</taxon>
        <taxon>Cytophagaceae</taxon>
        <taxon>Siphonobacter</taxon>
    </lineage>
</organism>
<dbReference type="Pfam" id="PF13875">
    <property type="entry name" value="DUF4202"/>
    <property type="match status" value="1"/>
</dbReference>